<evidence type="ECO:0000259" key="1">
    <source>
        <dbReference type="Pfam" id="PF20668"/>
    </source>
</evidence>
<evidence type="ECO:0000313" key="2">
    <source>
        <dbReference type="EMBL" id="GJD66541.1"/>
    </source>
</evidence>
<accession>A0AA37HIL3</accession>
<evidence type="ECO:0000313" key="3">
    <source>
        <dbReference type="Proteomes" id="UP001055286"/>
    </source>
</evidence>
<reference evidence="2" key="1">
    <citation type="journal article" date="2016" name="Front. Microbiol.">
        <title>Genome Sequence of the Piezophilic, Mesophilic Sulfate-Reducing Bacterium Desulfovibrio indicus J2T.</title>
        <authorList>
            <person name="Cao J."/>
            <person name="Maignien L."/>
            <person name="Shao Z."/>
            <person name="Alain K."/>
            <person name="Jebbar M."/>
        </authorList>
    </citation>
    <scope>NUCLEOTIDE SEQUENCE</scope>
    <source>
        <strain evidence="2">JCM 32048</strain>
    </source>
</reference>
<protein>
    <recommendedName>
        <fullName evidence="1">DUF6815 domain-containing protein</fullName>
    </recommendedName>
</protein>
<dbReference type="Proteomes" id="UP001055286">
    <property type="component" value="Unassembled WGS sequence"/>
</dbReference>
<name>A0AA37HIL3_9HYPH</name>
<organism evidence="2 3">
    <name type="scientific">Methylobacterium frigidaeris</name>
    <dbReference type="NCBI Taxonomy" id="2038277"/>
    <lineage>
        <taxon>Bacteria</taxon>
        <taxon>Pseudomonadati</taxon>
        <taxon>Pseudomonadota</taxon>
        <taxon>Alphaproteobacteria</taxon>
        <taxon>Hyphomicrobiales</taxon>
        <taxon>Methylobacteriaceae</taxon>
        <taxon>Methylobacterium</taxon>
    </lineage>
</organism>
<dbReference type="InterPro" id="IPR049212">
    <property type="entry name" value="DUF6815"/>
</dbReference>
<proteinExistence type="predicted"/>
<dbReference type="AlphaFoldDB" id="A0AA37HIL3"/>
<keyword evidence="3" id="KW-1185">Reference proteome</keyword>
<gene>
    <name evidence="2" type="ORF">MPEAHAMD_6739</name>
</gene>
<dbReference type="EMBL" id="BPQJ01000068">
    <property type="protein sequence ID" value="GJD66541.1"/>
    <property type="molecule type" value="Genomic_DNA"/>
</dbReference>
<reference evidence="2" key="2">
    <citation type="submission" date="2021-08" db="EMBL/GenBank/DDBJ databases">
        <authorList>
            <person name="Tani A."/>
            <person name="Ola A."/>
            <person name="Ogura Y."/>
            <person name="Katsura K."/>
            <person name="Hayashi T."/>
        </authorList>
    </citation>
    <scope>NUCLEOTIDE SEQUENCE</scope>
    <source>
        <strain evidence="2">JCM 32048</strain>
    </source>
</reference>
<comment type="caution">
    <text evidence="2">The sequence shown here is derived from an EMBL/GenBank/DDBJ whole genome shotgun (WGS) entry which is preliminary data.</text>
</comment>
<dbReference type="Pfam" id="PF20668">
    <property type="entry name" value="DUF6815"/>
    <property type="match status" value="1"/>
</dbReference>
<sequence length="74" mass="8206">MVDLLAIDRDTLPVIWDADFLLGPPTPEGGDTYVLCEINVSSVFPIPEEALEGLARTTLQRLHAARDRRATMNQ</sequence>
<feature type="domain" description="DUF6815" evidence="1">
    <location>
        <begin position="1"/>
        <end position="44"/>
    </location>
</feature>